<gene>
    <name evidence="1" type="ORF">A8L61_14645</name>
    <name evidence="2" type="ORF">D4D89_04815</name>
</gene>
<name>A0A473IL97_LISMN</name>
<dbReference type="Proteomes" id="UP000358545">
    <property type="component" value="Unassembled WGS sequence"/>
</dbReference>
<dbReference type="EMBL" id="AABAGT010000030">
    <property type="protein sequence ID" value="EAG0868507.1"/>
    <property type="molecule type" value="Genomic_DNA"/>
</dbReference>
<reference evidence="2 4" key="2">
    <citation type="submission" date="2019-04" db="EMBL/GenBank/DDBJ databases">
        <authorList>
            <person name="Ashton P.M."/>
            <person name="Dallman T."/>
            <person name="Nair S."/>
            <person name="De Pinna E."/>
            <person name="Peters T."/>
            <person name="Grant K."/>
        </authorList>
    </citation>
    <scope>NUCLEOTIDE SEQUENCE [LARGE SCALE GENOMIC DNA]</scope>
    <source>
        <strain evidence="2 4">563356</strain>
    </source>
</reference>
<organism evidence="1 3">
    <name type="scientific">Listeria monocytogenes</name>
    <dbReference type="NCBI Taxonomy" id="1639"/>
    <lineage>
        <taxon>Bacteria</taxon>
        <taxon>Bacillati</taxon>
        <taxon>Bacillota</taxon>
        <taxon>Bacilli</taxon>
        <taxon>Bacillales</taxon>
        <taxon>Listeriaceae</taxon>
        <taxon>Listeria</taxon>
    </lineage>
</organism>
<evidence type="ECO:0000313" key="2">
    <source>
        <dbReference type="EMBL" id="EAH0217629.1"/>
    </source>
</evidence>
<evidence type="ECO:0000313" key="1">
    <source>
        <dbReference type="EMBL" id="EAG0868507.1"/>
    </source>
</evidence>
<accession>A0A473IL97</accession>
<evidence type="ECO:0000313" key="3">
    <source>
        <dbReference type="Proteomes" id="UP000358545"/>
    </source>
</evidence>
<comment type="caution">
    <text evidence="1">The sequence shown here is derived from an EMBL/GenBank/DDBJ whole genome shotgun (WGS) entry which is preliminary data.</text>
</comment>
<dbReference type="AlphaFoldDB" id="A0A473IL97"/>
<dbReference type="EMBL" id="AABEVI010000003">
    <property type="protein sequence ID" value="EAH0217629.1"/>
    <property type="molecule type" value="Genomic_DNA"/>
</dbReference>
<sequence length="64" mass="7666">MSDLDAIRRYCMKEYGWTIRETDDQEYKKLCRLIIEKEEAKSENNKVSLVDFVSQYQDVNRGRG</sequence>
<protein>
    <submittedName>
        <fullName evidence="1">Uncharacterized protein</fullName>
    </submittedName>
</protein>
<dbReference type="RefSeq" id="WP_140915399.1">
    <property type="nucleotide sequence ID" value="NZ_CP015593.1"/>
</dbReference>
<evidence type="ECO:0000313" key="4">
    <source>
        <dbReference type="Proteomes" id="UP000517258"/>
    </source>
</evidence>
<dbReference type="Proteomes" id="UP000517258">
    <property type="component" value="Unassembled WGS sequence"/>
</dbReference>
<proteinExistence type="predicted"/>
<reference evidence="1 3" key="1">
    <citation type="submission" date="2018-06" db="EMBL/GenBank/DDBJ databases">
        <authorList>
            <consortium name="PulseNet: The National Subtyping Network for Foodborne Disease Surveillance"/>
            <person name="Tarr C.L."/>
            <person name="Trees E."/>
            <person name="Katz L.S."/>
            <person name="Carleton-Romer H.A."/>
            <person name="Stroika S."/>
            <person name="Kucerova Z."/>
            <person name="Roache K.F."/>
            <person name="Sabol A.L."/>
            <person name="Besser J."/>
            <person name="Gerner-Smidt P."/>
        </authorList>
    </citation>
    <scope>NUCLEOTIDE SEQUENCE [LARGE SCALE GENOMIC DNA]</scope>
    <source>
        <strain evidence="1 3">PNUSAL002180</strain>
    </source>
</reference>